<feature type="modified residue" description="4-aspartylphosphate" evidence="13">
    <location>
        <position position="53"/>
    </location>
</feature>
<dbReference type="GO" id="GO:0000156">
    <property type="term" value="F:phosphorelay response regulator activity"/>
    <property type="evidence" value="ECO:0007669"/>
    <property type="project" value="InterPro"/>
</dbReference>
<evidence type="ECO:0000256" key="1">
    <source>
        <dbReference type="ARBA" id="ARBA00004496"/>
    </source>
</evidence>
<protein>
    <recommendedName>
        <fullName evidence="2">Phosphate regulon transcriptional regulatory protein PhoB</fullName>
    </recommendedName>
</protein>
<sequence length="235" mass="26546">MPAKIIVVEDESPLAELLKYNLQSEGYDVVHAADGEEAELLLSEQSFDLAILDWMIPKISGIELCRRLRNRSETQSLPIILLTARGEETDRVRGLTTGADDYVTKPFSVQELMARIKALLRRASPERMSDILVSGEITMDRGAHKVTRGPREVRLGPTEYRMLEVFMESPRRVLSRSQLLDRVWGQSSEVDERTVDVHIGRLRKSLIRGNESDPIRTVRGAGYVFDGREAEAQAQ</sequence>
<accession>A0A1I7MVB0</accession>
<dbReference type="SUPFAM" id="SSF52172">
    <property type="entry name" value="CheY-like"/>
    <property type="match status" value="1"/>
</dbReference>
<evidence type="ECO:0000256" key="5">
    <source>
        <dbReference type="ARBA" id="ARBA00022553"/>
    </source>
</evidence>
<dbReference type="Gene3D" id="3.40.50.2300">
    <property type="match status" value="1"/>
</dbReference>
<dbReference type="SMART" id="SM00448">
    <property type="entry name" value="REC"/>
    <property type="match status" value="1"/>
</dbReference>
<dbReference type="Pfam" id="PF00486">
    <property type="entry name" value="Trans_reg_C"/>
    <property type="match status" value="1"/>
</dbReference>
<evidence type="ECO:0000256" key="7">
    <source>
        <dbReference type="ARBA" id="ARBA00023012"/>
    </source>
</evidence>
<dbReference type="RefSeq" id="WP_092863536.1">
    <property type="nucleotide sequence ID" value="NZ_FPCH01000001.1"/>
</dbReference>
<dbReference type="Gene3D" id="6.10.250.690">
    <property type="match status" value="1"/>
</dbReference>
<dbReference type="Gene3D" id="1.10.10.10">
    <property type="entry name" value="Winged helix-like DNA-binding domain superfamily/Winged helix DNA-binding domain"/>
    <property type="match status" value="1"/>
</dbReference>
<dbReference type="InterPro" id="IPR001867">
    <property type="entry name" value="OmpR/PhoB-type_DNA-bd"/>
</dbReference>
<evidence type="ECO:0000256" key="12">
    <source>
        <dbReference type="ARBA" id="ARBA00024735"/>
    </source>
</evidence>
<dbReference type="EMBL" id="FPCH01000001">
    <property type="protein sequence ID" value="SFV26328.1"/>
    <property type="molecule type" value="Genomic_DNA"/>
</dbReference>
<keyword evidence="8" id="KW-0805">Transcription regulation</keyword>
<comment type="function">
    <text evidence="12">This protein is a positive regulator for the phosphate regulon. Transcription of this operon is positively regulated by PhoB and PhoR when phosphate is limited.</text>
</comment>
<feature type="DNA-binding region" description="OmpR/PhoB-type" evidence="14">
    <location>
        <begin position="129"/>
        <end position="227"/>
    </location>
</feature>
<evidence type="ECO:0000256" key="6">
    <source>
        <dbReference type="ARBA" id="ARBA00022592"/>
    </source>
</evidence>
<dbReference type="GO" id="GO:0000976">
    <property type="term" value="F:transcription cis-regulatory region binding"/>
    <property type="evidence" value="ECO:0007669"/>
    <property type="project" value="TreeGrafter"/>
</dbReference>
<comment type="subcellular location">
    <subcellularLocation>
        <location evidence="1">Cytoplasm</location>
    </subcellularLocation>
</comment>
<dbReference type="InterPro" id="IPR001789">
    <property type="entry name" value="Sig_transdc_resp-reg_receiver"/>
</dbReference>
<keyword evidence="5 13" id="KW-0597">Phosphoprotein</keyword>
<organism evidence="17 18">
    <name type="scientific">Hyphomicrobium facile</name>
    <dbReference type="NCBI Taxonomy" id="51670"/>
    <lineage>
        <taxon>Bacteria</taxon>
        <taxon>Pseudomonadati</taxon>
        <taxon>Pseudomonadota</taxon>
        <taxon>Alphaproteobacteria</taxon>
        <taxon>Hyphomicrobiales</taxon>
        <taxon>Hyphomicrobiaceae</taxon>
        <taxon>Hyphomicrobium</taxon>
    </lineage>
</organism>
<keyword evidence="4" id="KW-0963">Cytoplasm</keyword>
<evidence type="ECO:0000313" key="17">
    <source>
        <dbReference type="EMBL" id="SFV26328.1"/>
    </source>
</evidence>
<dbReference type="InterPro" id="IPR016032">
    <property type="entry name" value="Sig_transdc_resp-reg_C-effctor"/>
</dbReference>
<dbReference type="GO" id="GO:0005829">
    <property type="term" value="C:cytosol"/>
    <property type="evidence" value="ECO:0007669"/>
    <property type="project" value="TreeGrafter"/>
</dbReference>
<evidence type="ECO:0000256" key="10">
    <source>
        <dbReference type="ARBA" id="ARBA00023159"/>
    </source>
</evidence>
<dbReference type="InterPro" id="IPR011006">
    <property type="entry name" value="CheY-like_superfamily"/>
</dbReference>
<dbReference type="AlphaFoldDB" id="A0A1I7MVB0"/>
<dbReference type="SUPFAM" id="SSF46894">
    <property type="entry name" value="C-terminal effector domain of the bipartite response regulators"/>
    <property type="match status" value="1"/>
</dbReference>
<name>A0A1I7MVB0_9HYPH</name>
<dbReference type="OrthoDB" id="9802426at2"/>
<dbReference type="SMART" id="SM00862">
    <property type="entry name" value="Trans_reg_C"/>
    <property type="match status" value="1"/>
</dbReference>
<dbReference type="InterPro" id="IPR011879">
    <property type="entry name" value="Sig_transdc_resp-reg_PhoB"/>
</dbReference>
<evidence type="ECO:0000256" key="14">
    <source>
        <dbReference type="PROSITE-ProRule" id="PRU01091"/>
    </source>
</evidence>
<dbReference type="GO" id="GO:0032993">
    <property type="term" value="C:protein-DNA complex"/>
    <property type="evidence" value="ECO:0007669"/>
    <property type="project" value="TreeGrafter"/>
</dbReference>
<evidence type="ECO:0000256" key="11">
    <source>
        <dbReference type="ARBA" id="ARBA00023163"/>
    </source>
</evidence>
<dbReference type="InterPro" id="IPR039420">
    <property type="entry name" value="WalR-like"/>
</dbReference>
<keyword evidence="3" id="KW-0813">Transport</keyword>
<dbReference type="PROSITE" id="PS51755">
    <property type="entry name" value="OMPR_PHOB"/>
    <property type="match status" value="1"/>
</dbReference>
<keyword evidence="7" id="KW-0902">Two-component regulatory system</keyword>
<keyword evidence="18" id="KW-1185">Reference proteome</keyword>
<dbReference type="InterPro" id="IPR036388">
    <property type="entry name" value="WH-like_DNA-bd_sf"/>
</dbReference>
<keyword evidence="10" id="KW-0010">Activator</keyword>
<keyword evidence="9 14" id="KW-0238">DNA-binding</keyword>
<evidence type="ECO:0000256" key="2">
    <source>
        <dbReference type="ARBA" id="ARBA00013332"/>
    </source>
</evidence>
<evidence type="ECO:0000256" key="4">
    <source>
        <dbReference type="ARBA" id="ARBA00022490"/>
    </source>
</evidence>
<reference evidence="18" key="1">
    <citation type="submission" date="2016-10" db="EMBL/GenBank/DDBJ databases">
        <authorList>
            <person name="Varghese N."/>
            <person name="Submissions S."/>
        </authorList>
    </citation>
    <scope>NUCLEOTIDE SEQUENCE [LARGE SCALE GENOMIC DNA]</scope>
    <source>
        <strain evidence="18">DSM 1565</strain>
    </source>
</reference>
<dbReference type="PANTHER" id="PTHR48111">
    <property type="entry name" value="REGULATOR OF RPOS"/>
    <property type="match status" value="1"/>
</dbReference>
<dbReference type="NCBIfam" id="TIGR02154">
    <property type="entry name" value="PhoB"/>
    <property type="match status" value="1"/>
</dbReference>
<evidence type="ECO:0000259" key="16">
    <source>
        <dbReference type="PROSITE" id="PS51755"/>
    </source>
</evidence>
<dbReference type="PANTHER" id="PTHR48111:SF40">
    <property type="entry name" value="PHOSPHATE REGULON TRANSCRIPTIONAL REGULATORY PROTEIN PHOB"/>
    <property type="match status" value="1"/>
</dbReference>
<dbReference type="PROSITE" id="PS50110">
    <property type="entry name" value="RESPONSE_REGULATORY"/>
    <property type="match status" value="1"/>
</dbReference>
<evidence type="ECO:0000313" key="18">
    <source>
        <dbReference type="Proteomes" id="UP000199423"/>
    </source>
</evidence>
<dbReference type="STRING" id="51670.SAMN04488557_0426"/>
<dbReference type="CDD" id="cd00383">
    <property type="entry name" value="trans_reg_C"/>
    <property type="match status" value="1"/>
</dbReference>
<keyword evidence="6" id="KW-0592">Phosphate transport</keyword>
<evidence type="ECO:0000256" key="3">
    <source>
        <dbReference type="ARBA" id="ARBA00022448"/>
    </source>
</evidence>
<dbReference type="Proteomes" id="UP000199423">
    <property type="component" value="Unassembled WGS sequence"/>
</dbReference>
<dbReference type="GO" id="GO:0006817">
    <property type="term" value="P:phosphate ion transport"/>
    <property type="evidence" value="ECO:0007669"/>
    <property type="project" value="UniProtKB-KW"/>
</dbReference>
<dbReference type="FunFam" id="3.40.50.2300:FF:000001">
    <property type="entry name" value="DNA-binding response regulator PhoB"/>
    <property type="match status" value="1"/>
</dbReference>
<dbReference type="GO" id="GO:0006355">
    <property type="term" value="P:regulation of DNA-templated transcription"/>
    <property type="evidence" value="ECO:0007669"/>
    <property type="project" value="InterPro"/>
</dbReference>
<evidence type="ECO:0000256" key="9">
    <source>
        <dbReference type="ARBA" id="ARBA00023125"/>
    </source>
</evidence>
<evidence type="ECO:0000256" key="8">
    <source>
        <dbReference type="ARBA" id="ARBA00023015"/>
    </source>
</evidence>
<gene>
    <name evidence="17" type="ORF">SAMN04488557_0426</name>
</gene>
<feature type="domain" description="OmpR/PhoB-type" evidence="16">
    <location>
        <begin position="129"/>
        <end position="227"/>
    </location>
</feature>
<feature type="domain" description="Response regulatory" evidence="15">
    <location>
        <begin position="4"/>
        <end position="120"/>
    </location>
</feature>
<keyword evidence="11" id="KW-0804">Transcription</keyword>
<dbReference type="Pfam" id="PF00072">
    <property type="entry name" value="Response_reg"/>
    <property type="match status" value="1"/>
</dbReference>
<evidence type="ECO:0000259" key="15">
    <source>
        <dbReference type="PROSITE" id="PS50110"/>
    </source>
</evidence>
<evidence type="ECO:0000256" key="13">
    <source>
        <dbReference type="PROSITE-ProRule" id="PRU00169"/>
    </source>
</evidence>
<proteinExistence type="predicted"/>